<dbReference type="Gene3D" id="1.10.10.2830">
    <property type="match status" value="1"/>
</dbReference>
<comment type="caution">
    <text evidence="3">The sequence shown here is derived from an EMBL/GenBank/DDBJ whole genome shotgun (WGS) entry which is preliminary data.</text>
</comment>
<accession>A0ABM8LK64</accession>
<feature type="region of interest" description="Disordered" evidence="2">
    <location>
        <begin position="1"/>
        <end position="74"/>
    </location>
</feature>
<evidence type="ECO:0000313" key="4">
    <source>
        <dbReference type="Proteomes" id="UP000507140"/>
    </source>
</evidence>
<feature type="compositionally biased region" description="Low complexity" evidence="2">
    <location>
        <begin position="16"/>
        <end position="29"/>
    </location>
</feature>
<name>A0ABM8LK64_9BURK</name>
<protein>
    <recommendedName>
        <fullName evidence="5">Nucleoid occlusion protein</fullName>
    </recommendedName>
</protein>
<gene>
    <name evidence="3" type="ORF">LMG3415_05033</name>
</gene>
<evidence type="ECO:0000256" key="1">
    <source>
        <dbReference type="SAM" id="Coils"/>
    </source>
</evidence>
<sequence>MARRPNLEAAVKRAAEATTPTPVAPGVTPRPSIQDRFNRAEKVLESVPTGYHEPMGSPELAARPALSSESSSEDIASMLQNKYGSPRIVNAPTSELVSNPYGARKLYPPQIIEAMANWLREDGQLALLIGTERDGRFIVIDGETRKLGAISAGLPSLGILVFENVSDEDLYLLSFKSNDRRNGQTAIDNALAWRQLLDAGVFATEAALAARLSMAENGQVKGYTASQINKTLAILDLEEACLDVIRTNPAAFKISVLYELVQLQKVAPAKVVLEQVEKVLNDETSRQAIINLRERYAARGAAAKKPRHNSRQYQLEVGQGDQARSVGFIKEWDAGRVQMDITLPNKANAGKLVEELRKRLAELLQEAEREASA</sequence>
<feature type="coiled-coil region" evidence="1">
    <location>
        <begin position="346"/>
        <end position="373"/>
    </location>
</feature>
<keyword evidence="4" id="KW-1185">Reference proteome</keyword>
<dbReference type="SUPFAM" id="SSF109709">
    <property type="entry name" value="KorB DNA-binding domain-like"/>
    <property type="match status" value="1"/>
</dbReference>
<dbReference type="RefSeq" id="WP_104654243.1">
    <property type="nucleotide sequence ID" value="NZ_CADIKR010000008.1"/>
</dbReference>
<evidence type="ECO:0008006" key="5">
    <source>
        <dbReference type="Google" id="ProtNLM"/>
    </source>
</evidence>
<dbReference type="InterPro" id="IPR050336">
    <property type="entry name" value="Chromosome_partition/occlusion"/>
</dbReference>
<dbReference type="PANTHER" id="PTHR33375:SF1">
    <property type="entry name" value="CHROMOSOME-PARTITIONING PROTEIN PARB-RELATED"/>
    <property type="match status" value="1"/>
</dbReference>
<reference evidence="3 4" key="1">
    <citation type="submission" date="2020-04" db="EMBL/GenBank/DDBJ databases">
        <authorList>
            <person name="De Canck E."/>
        </authorList>
    </citation>
    <scope>NUCLEOTIDE SEQUENCE [LARGE SCALE GENOMIC DNA]</scope>
    <source>
        <strain evidence="3 4">LMG 3415</strain>
    </source>
</reference>
<proteinExistence type="predicted"/>
<dbReference type="SUPFAM" id="SSF110849">
    <property type="entry name" value="ParB/Sulfiredoxin"/>
    <property type="match status" value="1"/>
</dbReference>
<dbReference type="Proteomes" id="UP000507140">
    <property type="component" value="Unassembled WGS sequence"/>
</dbReference>
<evidence type="ECO:0000256" key="2">
    <source>
        <dbReference type="SAM" id="MobiDB-lite"/>
    </source>
</evidence>
<dbReference type="EMBL" id="CADIKR010000008">
    <property type="protein sequence ID" value="CAB3912209.1"/>
    <property type="molecule type" value="Genomic_DNA"/>
</dbReference>
<organism evidence="3 4">
    <name type="scientific">Achromobacter mucicolens</name>
    <dbReference type="NCBI Taxonomy" id="1389922"/>
    <lineage>
        <taxon>Bacteria</taxon>
        <taxon>Pseudomonadati</taxon>
        <taxon>Pseudomonadota</taxon>
        <taxon>Betaproteobacteria</taxon>
        <taxon>Burkholderiales</taxon>
        <taxon>Alcaligenaceae</taxon>
        <taxon>Achromobacter</taxon>
    </lineage>
</organism>
<dbReference type="PANTHER" id="PTHR33375">
    <property type="entry name" value="CHROMOSOME-PARTITIONING PROTEIN PARB-RELATED"/>
    <property type="match status" value="1"/>
</dbReference>
<keyword evidence="1" id="KW-0175">Coiled coil</keyword>
<dbReference type="InterPro" id="IPR036086">
    <property type="entry name" value="ParB/Sulfiredoxin_sf"/>
</dbReference>
<evidence type="ECO:0000313" key="3">
    <source>
        <dbReference type="EMBL" id="CAB3912209.1"/>
    </source>
</evidence>